<sequence length="48" mass="5621">MVIVYMSILILFSAFPHSLKFDFCFQRPCPLVTLLHVYMHFLLKCSLG</sequence>
<reference evidence="1" key="1">
    <citation type="submission" date="2018-02" db="EMBL/GenBank/DDBJ databases">
        <title>Rhizophora mucronata_Transcriptome.</title>
        <authorList>
            <person name="Meera S.P."/>
            <person name="Sreeshan A."/>
            <person name="Augustine A."/>
        </authorList>
    </citation>
    <scope>NUCLEOTIDE SEQUENCE</scope>
    <source>
        <tissue evidence="1">Leaf</tissue>
    </source>
</reference>
<protein>
    <submittedName>
        <fullName evidence="1">Uncharacterized protein</fullName>
    </submittedName>
</protein>
<name>A0A2P2NWZ9_RHIMU</name>
<accession>A0A2P2NWZ9</accession>
<dbReference type="EMBL" id="GGEC01066518">
    <property type="protein sequence ID" value="MBX47002.1"/>
    <property type="molecule type" value="Transcribed_RNA"/>
</dbReference>
<proteinExistence type="predicted"/>
<organism evidence="1">
    <name type="scientific">Rhizophora mucronata</name>
    <name type="common">Asiatic mangrove</name>
    <dbReference type="NCBI Taxonomy" id="61149"/>
    <lineage>
        <taxon>Eukaryota</taxon>
        <taxon>Viridiplantae</taxon>
        <taxon>Streptophyta</taxon>
        <taxon>Embryophyta</taxon>
        <taxon>Tracheophyta</taxon>
        <taxon>Spermatophyta</taxon>
        <taxon>Magnoliopsida</taxon>
        <taxon>eudicotyledons</taxon>
        <taxon>Gunneridae</taxon>
        <taxon>Pentapetalae</taxon>
        <taxon>rosids</taxon>
        <taxon>fabids</taxon>
        <taxon>Malpighiales</taxon>
        <taxon>Rhizophoraceae</taxon>
        <taxon>Rhizophora</taxon>
    </lineage>
</organism>
<evidence type="ECO:0000313" key="1">
    <source>
        <dbReference type="EMBL" id="MBX47002.1"/>
    </source>
</evidence>
<dbReference type="AlphaFoldDB" id="A0A2P2NWZ9"/>